<dbReference type="EMBL" id="KN833729">
    <property type="protein sequence ID" value="KIK23150.1"/>
    <property type="molecule type" value="Genomic_DNA"/>
</dbReference>
<evidence type="ECO:0000313" key="2">
    <source>
        <dbReference type="EMBL" id="KIK23150.1"/>
    </source>
</evidence>
<protein>
    <submittedName>
        <fullName evidence="2">Uncharacterized protein</fullName>
    </submittedName>
</protein>
<gene>
    <name evidence="2" type="ORF">PISMIDRAFT_23520</name>
</gene>
<proteinExistence type="predicted"/>
<dbReference type="Proteomes" id="UP000054018">
    <property type="component" value="Unassembled WGS sequence"/>
</dbReference>
<evidence type="ECO:0000256" key="1">
    <source>
        <dbReference type="SAM" id="MobiDB-lite"/>
    </source>
</evidence>
<dbReference type="HOGENOM" id="CLU_1448259_0_0_1"/>
<organism evidence="2 3">
    <name type="scientific">Pisolithus microcarpus 441</name>
    <dbReference type="NCBI Taxonomy" id="765257"/>
    <lineage>
        <taxon>Eukaryota</taxon>
        <taxon>Fungi</taxon>
        <taxon>Dikarya</taxon>
        <taxon>Basidiomycota</taxon>
        <taxon>Agaricomycotina</taxon>
        <taxon>Agaricomycetes</taxon>
        <taxon>Agaricomycetidae</taxon>
        <taxon>Boletales</taxon>
        <taxon>Sclerodermatineae</taxon>
        <taxon>Pisolithaceae</taxon>
        <taxon>Pisolithus</taxon>
    </lineage>
</organism>
<dbReference type="OrthoDB" id="2690112at2759"/>
<name>A0A0C9YEA0_9AGAM</name>
<dbReference type="AlphaFoldDB" id="A0A0C9YEA0"/>
<feature type="region of interest" description="Disordered" evidence="1">
    <location>
        <begin position="123"/>
        <end position="155"/>
    </location>
</feature>
<sequence>MHERETMYQRECDELRKQICVNRETAASLETKMNERETMYQQECAKLHEQIHINHETAASQRKNDMENFCKQFEVEMNDWVEKLTASSHLNLTRAMEQRDQELDEKAAKESELANLEQKYARCRHQEDEDIPDASTTERENPVPPSCDNGQLPSSQASTVIDAVTKGVEAALKNILANEGSRAKLAA</sequence>
<reference evidence="3" key="2">
    <citation type="submission" date="2015-01" db="EMBL/GenBank/DDBJ databases">
        <title>Evolutionary Origins and Diversification of the Mycorrhizal Mutualists.</title>
        <authorList>
            <consortium name="DOE Joint Genome Institute"/>
            <consortium name="Mycorrhizal Genomics Consortium"/>
            <person name="Kohler A."/>
            <person name="Kuo A."/>
            <person name="Nagy L.G."/>
            <person name="Floudas D."/>
            <person name="Copeland A."/>
            <person name="Barry K.W."/>
            <person name="Cichocki N."/>
            <person name="Veneault-Fourrey C."/>
            <person name="LaButti K."/>
            <person name="Lindquist E.A."/>
            <person name="Lipzen A."/>
            <person name="Lundell T."/>
            <person name="Morin E."/>
            <person name="Murat C."/>
            <person name="Riley R."/>
            <person name="Ohm R."/>
            <person name="Sun H."/>
            <person name="Tunlid A."/>
            <person name="Henrissat B."/>
            <person name="Grigoriev I.V."/>
            <person name="Hibbett D.S."/>
            <person name="Martin F."/>
        </authorList>
    </citation>
    <scope>NUCLEOTIDE SEQUENCE [LARGE SCALE GENOMIC DNA]</scope>
    <source>
        <strain evidence="3">441</strain>
    </source>
</reference>
<evidence type="ECO:0000313" key="3">
    <source>
        <dbReference type="Proteomes" id="UP000054018"/>
    </source>
</evidence>
<keyword evidence="3" id="KW-1185">Reference proteome</keyword>
<reference evidence="2 3" key="1">
    <citation type="submission" date="2014-04" db="EMBL/GenBank/DDBJ databases">
        <authorList>
            <consortium name="DOE Joint Genome Institute"/>
            <person name="Kuo A."/>
            <person name="Kohler A."/>
            <person name="Costa M.D."/>
            <person name="Nagy L.G."/>
            <person name="Floudas D."/>
            <person name="Copeland A."/>
            <person name="Barry K.W."/>
            <person name="Cichocki N."/>
            <person name="Veneault-Fourrey C."/>
            <person name="LaButti K."/>
            <person name="Lindquist E.A."/>
            <person name="Lipzen A."/>
            <person name="Lundell T."/>
            <person name="Morin E."/>
            <person name="Murat C."/>
            <person name="Sun H."/>
            <person name="Tunlid A."/>
            <person name="Henrissat B."/>
            <person name="Grigoriev I.V."/>
            <person name="Hibbett D.S."/>
            <person name="Martin F."/>
            <person name="Nordberg H.P."/>
            <person name="Cantor M.N."/>
            <person name="Hua S.X."/>
        </authorList>
    </citation>
    <scope>NUCLEOTIDE SEQUENCE [LARGE SCALE GENOMIC DNA]</scope>
    <source>
        <strain evidence="2 3">441</strain>
    </source>
</reference>
<accession>A0A0C9YEA0</accession>